<keyword evidence="4" id="KW-0378">Hydrolase</keyword>
<dbReference type="Pfam" id="PF01026">
    <property type="entry name" value="TatD_DNase"/>
    <property type="match status" value="1"/>
</dbReference>
<evidence type="ECO:0000256" key="2">
    <source>
        <dbReference type="ARBA" id="ARBA00022722"/>
    </source>
</evidence>
<dbReference type="GO" id="GO:0008310">
    <property type="term" value="F:single-stranded DNA 3'-5' DNA exonuclease activity"/>
    <property type="evidence" value="ECO:0007669"/>
    <property type="project" value="TreeGrafter"/>
</dbReference>
<dbReference type="InterPro" id="IPR001130">
    <property type="entry name" value="TatD-like"/>
</dbReference>
<evidence type="ECO:0000313" key="7">
    <source>
        <dbReference type="Proteomes" id="UP000198211"/>
    </source>
</evidence>
<gene>
    <name evidence="6" type="ORF">PHMEG_00022605</name>
</gene>
<dbReference type="Gene3D" id="3.65.10.20">
    <property type="entry name" value="RNA 3'-terminal phosphate cyclase domain"/>
    <property type="match status" value="1"/>
</dbReference>
<dbReference type="PROSITE" id="PS01090">
    <property type="entry name" value="TATD_2"/>
    <property type="match status" value="1"/>
</dbReference>
<proteinExistence type="inferred from homology"/>
<dbReference type="GO" id="GO:0046872">
    <property type="term" value="F:metal ion binding"/>
    <property type="evidence" value="ECO:0007669"/>
    <property type="project" value="UniProtKB-KW"/>
</dbReference>
<dbReference type="PANTHER" id="PTHR10060">
    <property type="entry name" value="TATD FAMILY DEOXYRIBONUCLEASE"/>
    <property type="match status" value="1"/>
</dbReference>
<dbReference type="OrthoDB" id="413993at2759"/>
<keyword evidence="3" id="KW-0479">Metal-binding</keyword>
<evidence type="ECO:0000256" key="1">
    <source>
        <dbReference type="ARBA" id="ARBA00009275"/>
    </source>
</evidence>
<dbReference type="GO" id="GO:0005829">
    <property type="term" value="C:cytosol"/>
    <property type="evidence" value="ECO:0007669"/>
    <property type="project" value="TreeGrafter"/>
</dbReference>
<protein>
    <submittedName>
        <fullName evidence="6">RNA 3'-phosphate cyclase</fullName>
    </submittedName>
</protein>
<dbReference type="EMBL" id="NBNE01004489">
    <property type="protein sequence ID" value="OWZ05323.1"/>
    <property type="molecule type" value="Genomic_DNA"/>
</dbReference>
<keyword evidence="2" id="KW-0540">Nuclease</keyword>
<comment type="caution">
    <text evidence="6">The sequence shown here is derived from an EMBL/GenBank/DDBJ whole genome shotgun (WGS) entry which is preliminary data.</text>
</comment>
<dbReference type="InterPro" id="IPR018228">
    <property type="entry name" value="DNase_TatD-rel_CS"/>
</dbReference>
<dbReference type="Proteomes" id="UP000198211">
    <property type="component" value="Unassembled WGS sequence"/>
</dbReference>
<evidence type="ECO:0000313" key="6">
    <source>
        <dbReference type="EMBL" id="OWZ05323.1"/>
    </source>
</evidence>
<dbReference type="AlphaFoldDB" id="A0A225VIR8"/>
<organism evidence="6 7">
    <name type="scientific">Phytophthora megakarya</name>
    <dbReference type="NCBI Taxonomy" id="4795"/>
    <lineage>
        <taxon>Eukaryota</taxon>
        <taxon>Sar</taxon>
        <taxon>Stramenopiles</taxon>
        <taxon>Oomycota</taxon>
        <taxon>Peronosporomycetes</taxon>
        <taxon>Peronosporales</taxon>
        <taxon>Peronosporaceae</taxon>
        <taxon>Phytophthora</taxon>
    </lineage>
</organism>
<keyword evidence="7" id="KW-1185">Reference proteome</keyword>
<sequence>MMMRVVDIGANLTSGQFRRDLPQVLRRAKHAGVDTIVITGTNVVESRRAIQLARLHAAQDATLFTTVGVHPHDAKDFDEHSTTEEMRLMIASNGDVVVAIGECGLDFNRDYSPREAQMKAFGAQVALASELKMPLFVHEREAHEALVEVLNPFVESGVLPPTVVHCFTGTEKELGKYLDMGLYIGLTGFVCMEPRGLEVRNMVDQIPLDRLMIETDAPFMYPYAPGRQKKRARCEPKDIVAVVQTLASCYGITEEEITRATTENARRFFRFTSRQAYAKVTKRMFFAGDGPSGHVQVSMNPIDSENHISAIELTESSISICHAFVRVTSFGSSANQNMADHYASALRASILKEFTSEVDADSLTVEEECIVETTTATPQKKTFRGKKPKEKTAISVLVMLQTATGGIISVDRTVNVNESTANILANQVTSKLYEHVQSGTCVDEHLADNAIVFMALAQGISRLRVPCKSHRTSQHLETALEVTARLTGASYRITEEDSSAVVEVDGIGHRRIG</sequence>
<evidence type="ECO:0000256" key="4">
    <source>
        <dbReference type="ARBA" id="ARBA00022801"/>
    </source>
</evidence>
<evidence type="ECO:0000256" key="3">
    <source>
        <dbReference type="ARBA" id="ARBA00022723"/>
    </source>
</evidence>
<dbReference type="InterPro" id="IPR032466">
    <property type="entry name" value="Metal_Hydrolase"/>
</dbReference>
<comment type="similarity">
    <text evidence="1">Belongs to the metallo-dependent hydrolases superfamily. TatD-type hydrolase family.</text>
</comment>
<dbReference type="PANTHER" id="PTHR10060:SF15">
    <property type="entry name" value="DEOXYRIBONUCLEASE TATDN1"/>
    <property type="match status" value="1"/>
</dbReference>
<name>A0A225VIR8_9STRA</name>
<dbReference type="SUPFAM" id="SSF51556">
    <property type="entry name" value="Metallo-dependent hydrolases"/>
    <property type="match status" value="1"/>
</dbReference>
<dbReference type="InterPro" id="IPR050891">
    <property type="entry name" value="TatD-type_Hydrolase"/>
</dbReference>
<dbReference type="InterPro" id="IPR037136">
    <property type="entry name" value="RNA3'_phos_cyclase_dom_sf"/>
</dbReference>
<dbReference type="Pfam" id="PF01137">
    <property type="entry name" value="RTC"/>
    <property type="match status" value="1"/>
</dbReference>
<dbReference type="InterPro" id="IPR023797">
    <property type="entry name" value="RNA3'_phos_cyclase_dom"/>
</dbReference>
<dbReference type="FunFam" id="3.20.20.140:FF:000005">
    <property type="entry name" value="TatD family hydrolase"/>
    <property type="match status" value="1"/>
</dbReference>
<feature type="domain" description="RNA 3'-terminal phosphate cyclase" evidence="5">
    <location>
        <begin position="271"/>
        <end position="493"/>
    </location>
</feature>
<evidence type="ECO:0000259" key="5">
    <source>
        <dbReference type="Pfam" id="PF01137"/>
    </source>
</evidence>
<accession>A0A225VIR8</accession>
<dbReference type="CDD" id="cd01310">
    <property type="entry name" value="TatD_DNAse"/>
    <property type="match status" value="1"/>
</dbReference>
<reference evidence="7" key="1">
    <citation type="submission" date="2017-03" db="EMBL/GenBank/DDBJ databases">
        <title>Phytopthora megakarya and P. palmivora, two closely related causual agents of cacao black pod achieved similar genome size and gene model numbers by different mechanisms.</title>
        <authorList>
            <person name="Ali S."/>
            <person name="Shao J."/>
            <person name="Larry D.J."/>
            <person name="Kronmiller B."/>
            <person name="Shen D."/>
            <person name="Strem M.D."/>
            <person name="Melnick R.L."/>
            <person name="Guiltinan M.J."/>
            <person name="Tyler B.M."/>
            <person name="Meinhardt L.W."/>
            <person name="Bailey B.A."/>
        </authorList>
    </citation>
    <scope>NUCLEOTIDE SEQUENCE [LARGE SCALE GENOMIC DNA]</scope>
    <source>
        <strain evidence="7">zdho120</strain>
    </source>
</reference>
<dbReference type="Gene3D" id="3.20.20.140">
    <property type="entry name" value="Metal-dependent hydrolases"/>
    <property type="match status" value="1"/>
</dbReference>